<gene>
    <name evidence="2" type="ORF">LOTGIDRAFT_151867</name>
</gene>
<dbReference type="RefSeq" id="XP_009043607.1">
    <property type="nucleotide sequence ID" value="XM_009045359.1"/>
</dbReference>
<dbReference type="OMA" id="DYLANYQ"/>
<evidence type="ECO:0000313" key="2">
    <source>
        <dbReference type="EMBL" id="ESP05062.1"/>
    </source>
</evidence>
<proteinExistence type="predicted"/>
<keyword evidence="1" id="KW-0472">Membrane</keyword>
<dbReference type="EMBL" id="KB199650">
    <property type="protein sequence ID" value="ESP05062.1"/>
    <property type="molecule type" value="Genomic_DNA"/>
</dbReference>
<dbReference type="HOGENOM" id="CLU_1215958_0_0_1"/>
<dbReference type="Proteomes" id="UP000030746">
    <property type="component" value="Unassembled WGS sequence"/>
</dbReference>
<feature type="transmembrane region" description="Helical" evidence="1">
    <location>
        <begin position="48"/>
        <end position="65"/>
    </location>
</feature>
<evidence type="ECO:0000313" key="3">
    <source>
        <dbReference type="Proteomes" id="UP000030746"/>
    </source>
</evidence>
<protein>
    <submittedName>
        <fullName evidence="2">Uncharacterized protein</fullName>
    </submittedName>
</protein>
<accession>V4BGQ4</accession>
<dbReference type="OrthoDB" id="6099668at2759"/>
<reference evidence="2 3" key="1">
    <citation type="journal article" date="2013" name="Nature">
        <title>Insights into bilaterian evolution from three spiralian genomes.</title>
        <authorList>
            <person name="Simakov O."/>
            <person name="Marletaz F."/>
            <person name="Cho S.J."/>
            <person name="Edsinger-Gonzales E."/>
            <person name="Havlak P."/>
            <person name="Hellsten U."/>
            <person name="Kuo D.H."/>
            <person name="Larsson T."/>
            <person name="Lv J."/>
            <person name="Arendt D."/>
            <person name="Savage R."/>
            <person name="Osoegawa K."/>
            <person name="de Jong P."/>
            <person name="Grimwood J."/>
            <person name="Chapman J.A."/>
            <person name="Shapiro H."/>
            <person name="Aerts A."/>
            <person name="Otillar R.P."/>
            <person name="Terry A.Y."/>
            <person name="Boore J.L."/>
            <person name="Grigoriev I.V."/>
            <person name="Lindberg D.R."/>
            <person name="Seaver E.C."/>
            <person name="Weisblat D.A."/>
            <person name="Putnam N.H."/>
            <person name="Rokhsar D.S."/>
        </authorList>
    </citation>
    <scope>NUCLEOTIDE SEQUENCE [LARGE SCALE GENOMIC DNA]</scope>
</reference>
<dbReference type="GeneID" id="20235547"/>
<keyword evidence="1" id="KW-0812">Transmembrane</keyword>
<keyword evidence="3" id="KW-1185">Reference proteome</keyword>
<keyword evidence="1" id="KW-1133">Transmembrane helix</keyword>
<dbReference type="KEGG" id="lgi:LOTGIDRAFT_151867"/>
<evidence type="ECO:0000256" key="1">
    <source>
        <dbReference type="SAM" id="Phobius"/>
    </source>
</evidence>
<dbReference type="AlphaFoldDB" id="V4BGQ4"/>
<dbReference type="CTD" id="20235547"/>
<sequence>MASLQYNYVWFLHGNNTRIYKILFKGSGVGFAEGTEKTESRMISTTPLYVTVSICLFYLTTTVYCRTDFRFLMKRDTRNNINTDSLQETLKNLDDEYQRLQKRTCAFGINSHQCTLTSLNNKMMSQAWLSDGMSPGKRSDLPNLTPDGRTQRLLDEMSNTKALLTVRDILTQADSPTARKRSCSLRLGGMCLTENLNAAANQYEYLSSGLSPGRKRRSLRHILLNRKH</sequence>
<name>V4BGQ4_LOTGI</name>
<organism evidence="2 3">
    <name type="scientific">Lottia gigantea</name>
    <name type="common">Giant owl limpet</name>
    <dbReference type="NCBI Taxonomy" id="225164"/>
    <lineage>
        <taxon>Eukaryota</taxon>
        <taxon>Metazoa</taxon>
        <taxon>Spiralia</taxon>
        <taxon>Lophotrochozoa</taxon>
        <taxon>Mollusca</taxon>
        <taxon>Gastropoda</taxon>
        <taxon>Patellogastropoda</taxon>
        <taxon>Lottioidea</taxon>
        <taxon>Lottiidae</taxon>
        <taxon>Lottia</taxon>
    </lineage>
</organism>